<dbReference type="InterPro" id="IPR010827">
    <property type="entry name" value="BamA/TamA_POTRA"/>
</dbReference>
<feature type="signal peptide" evidence="8">
    <location>
        <begin position="1"/>
        <end position="22"/>
    </location>
</feature>
<dbReference type="GO" id="GO:0009279">
    <property type="term" value="C:cell outer membrane"/>
    <property type="evidence" value="ECO:0007669"/>
    <property type="project" value="UniProtKB-SubCell"/>
</dbReference>
<evidence type="ECO:0000313" key="11">
    <source>
        <dbReference type="EMBL" id="QJQ33159.1"/>
    </source>
</evidence>
<dbReference type="PIRSF" id="PIRSF006076">
    <property type="entry name" value="OM_assembly_OMP85"/>
    <property type="match status" value="1"/>
</dbReference>
<dbReference type="KEGG" id="slan:GV829_12530"/>
<sequence length="888" mass="98971" precursor="true">MKASRPYCRSVLSTLLAGSVLASQTAAVYAQTAPVLQPPVPGSPAAADASTPPAARAIRAITVVGNQRLEADTVRSYAQLRVGQIYSRATLDAALRNLSETELFADFQITDNDGALVIQVTENPVINRVILEGNSRLKEDKIRPELRLAPRQIYTRSRVRADVARIIELYKRQGRYAATVEPQLVRLDQNRVDIVFEIHEGDRSRVRQINIIGNEAFSDGDLKDEMATKERRLTTILSSNTTYDPDRLAYDQQKLRQFYLTNGYADFRVVSAVAELTSDRQDFIITYVVEEGERYRFGPVSVDSQLRDFTPETLQTQLPMAEGDWYNAKMVEDTVERLQEIAGLLGYAFAEVRPRFTRNRETRTMGIVFQVQESPRAYVERVDVDGNTLTQDKVIRREFRLNEGDAFNSFLVRRSQDRINSLGYFQENLEIGQEPGTTPDRVVLTTSVEEKATGELSLSAGFSSIENFILQGSIRQRNFRGLGQTVSASVNYSSYSKSIELGFTEPYVFDRNISVAGSIYRRDLNSFNFINNNRQTTFQQVTTGLTVQAGVPLTEYMSLLLRYSLNYDDVTLDRATYFFNGQCDPLIAGRYLCDALGTRTTSMLGFSLIYDDRDNRIRPTRGQSAVLSVDVAGLGGSVRYIRARANASKHQRLFGNFILSAYAEGGYIQPLGNNSNTAGADRVRLTDRFFLGEPQMRGFDIRGVGPRVIRYTAVDLTDTAAPVVGEERNTTVDDALGGRAYYQGRLEVDLPLGSGARELGLRPSVFMDVGAVFNVRQPTLTSLATFRDPVDGNYKTLCRNQTTGATELGTRPTGATSGEFNVCPTGFGGIRPFDERFFGDTISPRLSVGIGVNWNSPFGPFRIDLARALLREPGDDTKLFTFNVGTQF</sequence>
<dbReference type="NCBIfam" id="TIGR03303">
    <property type="entry name" value="OM_YaeT"/>
    <property type="match status" value="1"/>
</dbReference>
<dbReference type="GO" id="GO:0051205">
    <property type="term" value="P:protein insertion into membrane"/>
    <property type="evidence" value="ECO:0007669"/>
    <property type="project" value="UniProtKB-UniRule"/>
</dbReference>
<comment type="subunit">
    <text evidence="8">Part of the Bam complex.</text>
</comment>
<keyword evidence="5 8" id="KW-0677">Repeat</keyword>
<proteinExistence type="inferred from homology"/>
<evidence type="ECO:0000256" key="8">
    <source>
        <dbReference type="HAMAP-Rule" id="MF_01430"/>
    </source>
</evidence>
<accession>A0A6M4AYN8</accession>
<evidence type="ECO:0000256" key="1">
    <source>
        <dbReference type="ARBA" id="ARBA00004370"/>
    </source>
</evidence>
<dbReference type="PANTHER" id="PTHR12815">
    <property type="entry name" value="SORTING AND ASSEMBLY MACHINERY SAMM50 PROTEIN FAMILY MEMBER"/>
    <property type="match status" value="1"/>
</dbReference>
<protein>
    <recommendedName>
        <fullName evidence="8 9">Outer membrane protein assembly factor BamA</fullName>
    </recommendedName>
</protein>
<evidence type="ECO:0000256" key="3">
    <source>
        <dbReference type="ARBA" id="ARBA00022692"/>
    </source>
</evidence>
<evidence type="ECO:0000259" key="10">
    <source>
        <dbReference type="PROSITE" id="PS51779"/>
    </source>
</evidence>
<dbReference type="InterPro" id="IPR034746">
    <property type="entry name" value="POTRA"/>
</dbReference>
<evidence type="ECO:0000256" key="7">
    <source>
        <dbReference type="ARBA" id="ARBA00023237"/>
    </source>
</evidence>
<feature type="domain" description="POTRA" evidence="10">
    <location>
        <begin position="204"/>
        <end position="292"/>
    </location>
</feature>
<comment type="function">
    <text evidence="8">Part of the outer membrane protein assembly complex, which is involved in assembly and insertion of beta-barrel proteins into the outer membrane.</text>
</comment>
<organism evidence="11 12">
    <name type="scientific">Sphingomonas lacunae</name>
    <dbReference type="NCBI Taxonomy" id="2698828"/>
    <lineage>
        <taxon>Bacteria</taxon>
        <taxon>Pseudomonadati</taxon>
        <taxon>Pseudomonadota</taxon>
        <taxon>Alphaproteobacteria</taxon>
        <taxon>Sphingomonadales</taxon>
        <taxon>Sphingomonadaceae</taxon>
        <taxon>Sphingomonas</taxon>
    </lineage>
</organism>
<dbReference type="InterPro" id="IPR039910">
    <property type="entry name" value="D15-like"/>
</dbReference>
<dbReference type="GO" id="GO:0043165">
    <property type="term" value="P:Gram-negative-bacterium-type cell outer membrane assembly"/>
    <property type="evidence" value="ECO:0007669"/>
    <property type="project" value="UniProtKB-UniRule"/>
</dbReference>
<feature type="domain" description="POTRA" evidence="10">
    <location>
        <begin position="377"/>
        <end position="451"/>
    </location>
</feature>
<keyword evidence="12" id="KW-1185">Reference proteome</keyword>
<dbReference type="PANTHER" id="PTHR12815:SF23">
    <property type="entry name" value="OUTER MEMBRANE PROTEIN ASSEMBLY FACTOR BAMA"/>
    <property type="match status" value="1"/>
</dbReference>
<feature type="domain" description="POTRA" evidence="10">
    <location>
        <begin position="56"/>
        <end position="123"/>
    </location>
</feature>
<evidence type="ECO:0000313" key="12">
    <source>
        <dbReference type="Proteomes" id="UP000503018"/>
    </source>
</evidence>
<evidence type="ECO:0000256" key="6">
    <source>
        <dbReference type="ARBA" id="ARBA00023136"/>
    </source>
</evidence>
<keyword evidence="7 8" id="KW-0998">Cell outer membrane</keyword>
<dbReference type="Gene3D" id="3.10.20.310">
    <property type="entry name" value="membrane protein fhac"/>
    <property type="match status" value="5"/>
</dbReference>
<dbReference type="EMBL" id="CP053015">
    <property type="protein sequence ID" value="QJQ33159.1"/>
    <property type="molecule type" value="Genomic_DNA"/>
</dbReference>
<feature type="domain" description="POTRA" evidence="10">
    <location>
        <begin position="124"/>
        <end position="201"/>
    </location>
</feature>
<name>A0A6M4AYN8_9SPHN</name>
<dbReference type="Gene3D" id="2.40.160.50">
    <property type="entry name" value="membrane protein fhac: a member of the omp85/tpsb transporter family"/>
    <property type="match status" value="1"/>
</dbReference>
<gene>
    <name evidence="8 11" type="primary">bamA</name>
    <name evidence="11" type="ORF">GV829_12530</name>
</gene>
<dbReference type="HAMAP" id="MF_01430">
    <property type="entry name" value="OM_assembly_BamA"/>
    <property type="match status" value="1"/>
</dbReference>
<dbReference type="PROSITE" id="PS51779">
    <property type="entry name" value="POTRA"/>
    <property type="match status" value="4"/>
</dbReference>
<evidence type="ECO:0000256" key="2">
    <source>
        <dbReference type="ARBA" id="ARBA00022452"/>
    </source>
</evidence>
<feature type="chain" id="PRO_5027189199" description="Outer membrane protein assembly factor BamA" evidence="8">
    <location>
        <begin position="23"/>
        <end position="888"/>
    </location>
</feature>
<keyword evidence="3 8" id="KW-0812">Transmembrane</keyword>
<dbReference type="RefSeq" id="WP_169947141.1">
    <property type="nucleotide sequence ID" value="NZ_CP053015.1"/>
</dbReference>
<dbReference type="Proteomes" id="UP000503018">
    <property type="component" value="Chromosome"/>
</dbReference>
<reference evidence="11 12" key="1">
    <citation type="submission" date="2020-01" db="EMBL/GenBank/DDBJ databases">
        <title>Sphingomonas sp. strain CSW-10.</title>
        <authorList>
            <person name="Chen W.-M."/>
        </authorList>
    </citation>
    <scope>NUCLEOTIDE SEQUENCE [LARGE SCALE GENOMIC DNA]</scope>
    <source>
        <strain evidence="11 12">CSW-10</strain>
    </source>
</reference>
<dbReference type="AlphaFoldDB" id="A0A6M4AYN8"/>
<comment type="subcellular location">
    <subcellularLocation>
        <location evidence="8">Cell outer membrane</location>
    </subcellularLocation>
    <subcellularLocation>
        <location evidence="1">Membrane</location>
    </subcellularLocation>
</comment>
<keyword evidence="4 8" id="KW-0732">Signal</keyword>
<evidence type="ECO:0000256" key="5">
    <source>
        <dbReference type="ARBA" id="ARBA00022737"/>
    </source>
</evidence>
<dbReference type="Pfam" id="PF01103">
    <property type="entry name" value="Omp85"/>
    <property type="match status" value="1"/>
</dbReference>
<dbReference type="InterPro" id="IPR023707">
    <property type="entry name" value="OM_assembly_BamA"/>
</dbReference>
<comment type="similarity">
    <text evidence="8">Belongs to the BamA family.</text>
</comment>
<dbReference type="Pfam" id="PF07244">
    <property type="entry name" value="POTRA"/>
    <property type="match status" value="5"/>
</dbReference>
<evidence type="ECO:0000256" key="9">
    <source>
        <dbReference type="NCBIfam" id="TIGR03303"/>
    </source>
</evidence>
<evidence type="ECO:0000256" key="4">
    <source>
        <dbReference type="ARBA" id="ARBA00022729"/>
    </source>
</evidence>
<keyword evidence="2 8" id="KW-1134">Transmembrane beta strand</keyword>
<keyword evidence="6 8" id="KW-0472">Membrane</keyword>
<dbReference type="InterPro" id="IPR000184">
    <property type="entry name" value="Bac_surfAg_D15"/>
</dbReference>